<accession>A0AAD6LF71</accession>
<comment type="caution">
    <text evidence="1">The sequence shown here is derived from an EMBL/GenBank/DDBJ whole genome shotgun (WGS) entry which is preliminary data.</text>
</comment>
<reference evidence="1 2" key="1">
    <citation type="journal article" date="2023" name="Mol. Ecol. Resour.">
        <title>Chromosome-level genome assembly of a triploid poplar Populus alba 'Berolinensis'.</title>
        <authorList>
            <person name="Chen S."/>
            <person name="Yu Y."/>
            <person name="Wang X."/>
            <person name="Wang S."/>
            <person name="Zhang T."/>
            <person name="Zhou Y."/>
            <person name="He R."/>
            <person name="Meng N."/>
            <person name="Wang Y."/>
            <person name="Liu W."/>
            <person name="Liu Z."/>
            <person name="Liu J."/>
            <person name="Guo Q."/>
            <person name="Huang H."/>
            <person name="Sederoff R.R."/>
            <person name="Wang G."/>
            <person name="Qu G."/>
            <person name="Chen S."/>
        </authorList>
    </citation>
    <scope>NUCLEOTIDE SEQUENCE [LARGE SCALE GENOMIC DNA]</scope>
    <source>
        <strain evidence="1">SC-2020</strain>
    </source>
</reference>
<dbReference type="Proteomes" id="UP001164929">
    <property type="component" value="Chromosome 18"/>
</dbReference>
<evidence type="ECO:0000313" key="2">
    <source>
        <dbReference type="Proteomes" id="UP001164929"/>
    </source>
</evidence>
<protein>
    <submittedName>
        <fullName evidence="1">Uncharacterized protein</fullName>
    </submittedName>
</protein>
<sequence length="61" mass="6825">MAMFGVSLFWKPQGSCNGACLPRCLSFLLRELLTNTSMAEVITQFLLDHHRTSDPRLVSAL</sequence>
<dbReference type="AlphaFoldDB" id="A0AAD6LF71"/>
<keyword evidence="2" id="KW-1185">Reference proteome</keyword>
<organism evidence="1 2">
    <name type="scientific">Populus alba x Populus x berolinensis</name>
    <dbReference type="NCBI Taxonomy" id="444605"/>
    <lineage>
        <taxon>Eukaryota</taxon>
        <taxon>Viridiplantae</taxon>
        <taxon>Streptophyta</taxon>
        <taxon>Embryophyta</taxon>
        <taxon>Tracheophyta</taxon>
        <taxon>Spermatophyta</taxon>
        <taxon>Magnoliopsida</taxon>
        <taxon>eudicotyledons</taxon>
        <taxon>Gunneridae</taxon>
        <taxon>Pentapetalae</taxon>
        <taxon>rosids</taxon>
        <taxon>fabids</taxon>
        <taxon>Malpighiales</taxon>
        <taxon>Salicaceae</taxon>
        <taxon>Saliceae</taxon>
        <taxon>Populus</taxon>
    </lineage>
</organism>
<evidence type="ECO:0000313" key="1">
    <source>
        <dbReference type="EMBL" id="KAJ6958206.1"/>
    </source>
</evidence>
<proteinExistence type="predicted"/>
<dbReference type="EMBL" id="JAQIZT010000018">
    <property type="protein sequence ID" value="KAJ6958206.1"/>
    <property type="molecule type" value="Genomic_DNA"/>
</dbReference>
<name>A0AAD6LF71_9ROSI</name>
<gene>
    <name evidence="1" type="ORF">NC653_039990</name>
</gene>